<gene>
    <name evidence="1" type="ORF">FTJAE_9395</name>
</gene>
<dbReference type="Proteomes" id="UP000530670">
    <property type="component" value="Unassembled WGS sequence"/>
</dbReference>
<keyword evidence="2" id="KW-1185">Reference proteome</keyword>
<name>A0A8H5R561_9HYPO</name>
<dbReference type="OrthoDB" id="5343483at2759"/>
<reference evidence="1 2" key="1">
    <citation type="submission" date="2020-05" db="EMBL/GenBank/DDBJ databases">
        <title>Identification and distribution of gene clusters putatively required for synthesis of sphingolipid metabolism inhibitors in phylogenetically diverse species of the filamentous fungus Fusarium.</title>
        <authorList>
            <person name="Kim H.-S."/>
            <person name="Busman M."/>
            <person name="Brown D.W."/>
            <person name="Divon H."/>
            <person name="Uhlig S."/>
            <person name="Proctor R.H."/>
        </authorList>
    </citation>
    <scope>NUCLEOTIDE SEQUENCE [LARGE SCALE GENOMIC DNA]</scope>
    <source>
        <strain evidence="1 2">NRRL 66243</strain>
    </source>
</reference>
<evidence type="ECO:0000313" key="2">
    <source>
        <dbReference type="Proteomes" id="UP000530670"/>
    </source>
</evidence>
<protein>
    <submittedName>
        <fullName evidence="1">Uncharacterized protein</fullName>
    </submittedName>
</protein>
<dbReference type="AlphaFoldDB" id="A0A8H5R561"/>
<accession>A0A8H5R561</accession>
<evidence type="ECO:0000313" key="1">
    <source>
        <dbReference type="EMBL" id="KAF5626889.1"/>
    </source>
</evidence>
<dbReference type="RefSeq" id="XP_037203501.1">
    <property type="nucleotide sequence ID" value="XM_037356312.1"/>
</dbReference>
<dbReference type="GeneID" id="59308582"/>
<sequence>MSDSSKSLHQLSVEYRGFQASPLHWTSHHLELVGCRFIEVEEASGTQGHHPQQDGRLTYYATRLATTPVENMKSHYVRSLLRGTGVLEFVLVAAAFHYCRRLVHVPHCSAFRISGHIDVPRPEPIVGYYSYNVDEDRKARFTARAGPPGTVNLPMERIYERRRAKVTPQDWTRDPYLVCVMLSLAQVQEASDTTGQPRLYLVRLLVTHKDEQENAYVYKADFPSQFLECLKFPSRPMNDFDFPAITVAKVPFEPYETFGGRAAEALVGAQYFPSTAFPSTT</sequence>
<comment type="caution">
    <text evidence="1">The sequence shown here is derived from an EMBL/GenBank/DDBJ whole genome shotgun (WGS) entry which is preliminary data.</text>
</comment>
<organism evidence="1 2">
    <name type="scientific">Fusarium tjaetaba</name>
    <dbReference type="NCBI Taxonomy" id="1567544"/>
    <lineage>
        <taxon>Eukaryota</taxon>
        <taxon>Fungi</taxon>
        <taxon>Dikarya</taxon>
        <taxon>Ascomycota</taxon>
        <taxon>Pezizomycotina</taxon>
        <taxon>Sordariomycetes</taxon>
        <taxon>Hypocreomycetidae</taxon>
        <taxon>Hypocreales</taxon>
        <taxon>Nectriaceae</taxon>
        <taxon>Fusarium</taxon>
        <taxon>Fusarium fujikuroi species complex</taxon>
    </lineage>
</organism>
<dbReference type="EMBL" id="JAAQRI010000213">
    <property type="protein sequence ID" value="KAF5626889.1"/>
    <property type="molecule type" value="Genomic_DNA"/>
</dbReference>
<proteinExistence type="predicted"/>